<dbReference type="PANTHER" id="PTHR10491:SF4">
    <property type="entry name" value="METHIONINE ADENOSYLTRANSFERASE 2 SUBUNIT BETA"/>
    <property type="match status" value="1"/>
</dbReference>
<reference evidence="8 9" key="1">
    <citation type="submission" date="2023-11" db="EMBL/GenBank/DDBJ databases">
        <title>Halocaridina rubra genome assembly.</title>
        <authorList>
            <person name="Smith C."/>
        </authorList>
    </citation>
    <scope>NUCLEOTIDE SEQUENCE [LARGE SCALE GENOMIC DNA]</scope>
    <source>
        <strain evidence="8">EP-1</strain>
        <tissue evidence="8">Whole</tissue>
    </source>
</reference>
<dbReference type="GO" id="GO:0048270">
    <property type="term" value="F:methionine adenosyltransferase regulator activity"/>
    <property type="evidence" value="ECO:0007669"/>
    <property type="project" value="TreeGrafter"/>
</dbReference>
<dbReference type="SUPFAM" id="SSF51735">
    <property type="entry name" value="NAD(P)-binding Rossmann-fold domains"/>
    <property type="match status" value="1"/>
</dbReference>
<dbReference type="AlphaFoldDB" id="A0AAN8WMG3"/>
<comment type="function">
    <text evidence="5">Regulatory subunit of S-adenosylmethionine synthetase 2, an enzyme that catalyzes the formation of S-adenosylmethionine from methionine and ATP. Regulates MAT2A catalytic activity by changing its kinetic properties, increasing its affinity for L-methionine. Can bind NADP (in vitro).</text>
</comment>
<dbReference type="InterPro" id="IPR029903">
    <property type="entry name" value="RmlD-like-bd"/>
</dbReference>
<dbReference type="InterPro" id="IPR036291">
    <property type="entry name" value="NAD(P)-bd_dom_sf"/>
</dbReference>
<evidence type="ECO:0000256" key="2">
    <source>
        <dbReference type="ARBA" id="ARBA00008656"/>
    </source>
</evidence>
<dbReference type="PANTHER" id="PTHR10491">
    <property type="entry name" value="DTDP-4-DEHYDRORHAMNOSE REDUCTASE"/>
    <property type="match status" value="1"/>
</dbReference>
<comment type="pathway">
    <text evidence="1">Amino-acid biosynthesis; S-adenosyl-L-methionine biosynthesis; S-adenosyl-L-methionine from L-methionine: step 1/1.</text>
</comment>
<sequence length="164" mass="17877">MASEVPRVMITGASGLLGRAVMKVFAQEKWNIIGLAYSRVGPGLVQCDITNTDAVRALVEKEKPTFIIHAAAERAPDAVENKYDETRRLNVASSGHLAAIAKSSGSRLIYISTDYVFDGSSPPYKITDTPNPLNKYGQTKFDGEKAVMAEDSLNKRPQRLLPPI</sequence>
<dbReference type="GO" id="GO:0048269">
    <property type="term" value="C:methionine adenosyltransferase complex"/>
    <property type="evidence" value="ECO:0007669"/>
    <property type="project" value="TreeGrafter"/>
</dbReference>
<protein>
    <recommendedName>
        <fullName evidence="3">Methionine adenosyltransferase 2 subunit beta</fullName>
    </recommendedName>
    <alternativeName>
        <fullName evidence="4">Methionine adenosyltransferase II beta</fullName>
    </alternativeName>
</protein>
<comment type="similarity">
    <text evidence="2">Belongs to the dTDP-4-dehydrorhamnose reductase family. MAT2B subfamily.</text>
</comment>
<evidence type="ECO:0000313" key="9">
    <source>
        <dbReference type="Proteomes" id="UP001381693"/>
    </source>
</evidence>
<evidence type="ECO:0000256" key="3">
    <source>
        <dbReference type="ARBA" id="ARBA00021596"/>
    </source>
</evidence>
<organism evidence="8 9">
    <name type="scientific">Halocaridina rubra</name>
    <name type="common">Hawaiian red shrimp</name>
    <dbReference type="NCBI Taxonomy" id="373956"/>
    <lineage>
        <taxon>Eukaryota</taxon>
        <taxon>Metazoa</taxon>
        <taxon>Ecdysozoa</taxon>
        <taxon>Arthropoda</taxon>
        <taxon>Crustacea</taxon>
        <taxon>Multicrustacea</taxon>
        <taxon>Malacostraca</taxon>
        <taxon>Eumalacostraca</taxon>
        <taxon>Eucarida</taxon>
        <taxon>Decapoda</taxon>
        <taxon>Pleocyemata</taxon>
        <taxon>Caridea</taxon>
        <taxon>Atyoidea</taxon>
        <taxon>Atyidae</taxon>
        <taxon>Halocaridina</taxon>
    </lineage>
</organism>
<proteinExistence type="inferred from homology"/>
<gene>
    <name evidence="8" type="ORF">SK128_017193</name>
</gene>
<accession>A0AAN8WMG3</accession>
<keyword evidence="9" id="KW-1185">Reference proteome</keyword>
<dbReference type="Proteomes" id="UP001381693">
    <property type="component" value="Unassembled WGS sequence"/>
</dbReference>
<evidence type="ECO:0000256" key="6">
    <source>
        <dbReference type="ARBA" id="ARBA00046786"/>
    </source>
</evidence>
<evidence type="ECO:0000313" key="8">
    <source>
        <dbReference type="EMBL" id="KAK7060693.1"/>
    </source>
</evidence>
<comment type="subunit">
    <text evidence="6">Heterotrimer; composed of a catalytic MAT2A homodimer that binds one regulatory MAT2B chain. Heterohexamer; composed of a central, catalytic MAT2A homotetramer flanked on either side by a regulatory MAT2B chain. NADP binding increases the affinity for MAT2A.</text>
</comment>
<feature type="domain" description="RmlD-like substrate binding" evidence="7">
    <location>
        <begin position="7"/>
        <end position="150"/>
    </location>
</feature>
<evidence type="ECO:0000256" key="1">
    <source>
        <dbReference type="ARBA" id="ARBA00005224"/>
    </source>
</evidence>
<dbReference type="Pfam" id="PF04321">
    <property type="entry name" value="RmlD_sub_bind"/>
    <property type="match status" value="1"/>
</dbReference>
<dbReference type="EMBL" id="JAXCGZ010021035">
    <property type="protein sequence ID" value="KAK7060693.1"/>
    <property type="molecule type" value="Genomic_DNA"/>
</dbReference>
<dbReference type="Gene3D" id="3.40.50.720">
    <property type="entry name" value="NAD(P)-binding Rossmann-like Domain"/>
    <property type="match status" value="1"/>
</dbReference>
<dbReference type="InterPro" id="IPR005913">
    <property type="entry name" value="dTDP_dehydrorham_reduct"/>
</dbReference>
<name>A0AAN8WMG3_HALRR</name>
<comment type="caution">
    <text evidence="8">The sequence shown here is derived from an EMBL/GenBank/DDBJ whole genome shotgun (WGS) entry which is preliminary data.</text>
</comment>
<dbReference type="GO" id="GO:0006556">
    <property type="term" value="P:S-adenosylmethionine biosynthetic process"/>
    <property type="evidence" value="ECO:0007669"/>
    <property type="project" value="TreeGrafter"/>
</dbReference>
<dbReference type="CDD" id="cd05254">
    <property type="entry name" value="dTDP_HR_like_SDR_e"/>
    <property type="match status" value="1"/>
</dbReference>
<evidence type="ECO:0000256" key="4">
    <source>
        <dbReference type="ARBA" id="ARBA00029977"/>
    </source>
</evidence>
<evidence type="ECO:0000259" key="7">
    <source>
        <dbReference type="Pfam" id="PF04321"/>
    </source>
</evidence>
<evidence type="ECO:0000256" key="5">
    <source>
        <dbReference type="ARBA" id="ARBA00045998"/>
    </source>
</evidence>